<evidence type="ECO:0000313" key="2">
    <source>
        <dbReference type="EMBL" id="KAJ3489116.1"/>
    </source>
</evidence>
<accession>A0AAD5V8I1</accession>
<dbReference type="Proteomes" id="UP001212997">
    <property type="component" value="Unassembled WGS sequence"/>
</dbReference>
<gene>
    <name evidence="2" type="ORF">NLI96_g2363</name>
</gene>
<evidence type="ECO:0000313" key="3">
    <source>
        <dbReference type="Proteomes" id="UP001212997"/>
    </source>
</evidence>
<feature type="region of interest" description="Disordered" evidence="1">
    <location>
        <begin position="166"/>
        <end position="191"/>
    </location>
</feature>
<protein>
    <submittedName>
        <fullName evidence="2">Uncharacterized protein</fullName>
    </submittedName>
</protein>
<proteinExistence type="predicted"/>
<dbReference type="EMBL" id="JANAWD010000052">
    <property type="protein sequence ID" value="KAJ3489116.1"/>
    <property type="molecule type" value="Genomic_DNA"/>
</dbReference>
<keyword evidence="3" id="KW-1185">Reference proteome</keyword>
<sequence length="220" mass="23604">MSSTSTPVSSPIIVLQKPDLATYSGEFTKDSSSFCGATDISFEPDNLDPAPFFDALPPLFDIPSTSNASQMITTDFLIDPSHLSPSLSLLARPAPLSPTTSVSFDALLLDSLVSFDSTSSLLPHSIKTEALQPIDILPPSDSSYVLLSLDSLIIVDDSDLICMDDKQDSPSRKSIDAEDLEPSSSGPDMAENLPHTGFLGMLQTLATKLWHGIKSWVGWD</sequence>
<comment type="caution">
    <text evidence="2">The sequence shown here is derived from an EMBL/GenBank/DDBJ whole genome shotgun (WGS) entry which is preliminary data.</text>
</comment>
<feature type="compositionally biased region" description="Basic and acidic residues" evidence="1">
    <location>
        <begin position="166"/>
        <end position="176"/>
    </location>
</feature>
<dbReference type="AlphaFoldDB" id="A0AAD5V8I1"/>
<evidence type="ECO:0000256" key="1">
    <source>
        <dbReference type="SAM" id="MobiDB-lite"/>
    </source>
</evidence>
<reference evidence="2" key="1">
    <citation type="submission" date="2022-07" db="EMBL/GenBank/DDBJ databases">
        <title>Genome Sequence of Physisporinus lineatus.</title>
        <authorList>
            <person name="Buettner E."/>
        </authorList>
    </citation>
    <scope>NUCLEOTIDE SEQUENCE</scope>
    <source>
        <strain evidence="2">VT162</strain>
    </source>
</reference>
<organism evidence="2 3">
    <name type="scientific">Meripilus lineatus</name>
    <dbReference type="NCBI Taxonomy" id="2056292"/>
    <lineage>
        <taxon>Eukaryota</taxon>
        <taxon>Fungi</taxon>
        <taxon>Dikarya</taxon>
        <taxon>Basidiomycota</taxon>
        <taxon>Agaricomycotina</taxon>
        <taxon>Agaricomycetes</taxon>
        <taxon>Polyporales</taxon>
        <taxon>Meripilaceae</taxon>
        <taxon>Meripilus</taxon>
    </lineage>
</organism>
<name>A0AAD5V8I1_9APHY</name>